<name>A0A0V0QVA6_PSEPJ</name>
<gene>
    <name evidence="4" type="ORF">PPERSA_09709</name>
</gene>
<dbReference type="InterPro" id="IPR014710">
    <property type="entry name" value="RmlC-like_jellyroll"/>
</dbReference>
<keyword evidence="5" id="KW-1185">Reference proteome</keyword>
<dbReference type="InterPro" id="IPR018490">
    <property type="entry name" value="cNMP-bd_dom_sf"/>
</dbReference>
<dbReference type="Proteomes" id="UP000054937">
    <property type="component" value="Unassembled WGS sequence"/>
</dbReference>
<dbReference type="Gene3D" id="2.60.120.10">
    <property type="entry name" value="Jelly Rolls"/>
    <property type="match status" value="2"/>
</dbReference>
<evidence type="ECO:0000259" key="3">
    <source>
        <dbReference type="PROSITE" id="PS50042"/>
    </source>
</evidence>
<feature type="compositionally biased region" description="Low complexity" evidence="2">
    <location>
        <begin position="824"/>
        <end position="846"/>
    </location>
</feature>
<dbReference type="EMBL" id="LDAU01000101">
    <property type="protein sequence ID" value="KRX06097.1"/>
    <property type="molecule type" value="Genomic_DNA"/>
</dbReference>
<organism evidence="4 5">
    <name type="scientific">Pseudocohnilembus persalinus</name>
    <name type="common">Ciliate</name>
    <dbReference type="NCBI Taxonomy" id="266149"/>
    <lineage>
        <taxon>Eukaryota</taxon>
        <taxon>Sar</taxon>
        <taxon>Alveolata</taxon>
        <taxon>Ciliophora</taxon>
        <taxon>Intramacronucleata</taxon>
        <taxon>Oligohymenophorea</taxon>
        <taxon>Scuticociliatia</taxon>
        <taxon>Philasterida</taxon>
        <taxon>Pseudocohnilembidae</taxon>
        <taxon>Pseudocohnilembus</taxon>
    </lineage>
</organism>
<feature type="coiled-coil region" evidence="1">
    <location>
        <begin position="363"/>
        <end position="390"/>
    </location>
</feature>
<dbReference type="SUPFAM" id="SSF51206">
    <property type="entry name" value="cAMP-binding domain-like"/>
    <property type="match status" value="1"/>
</dbReference>
<accession>A0A0V0QVA6</accession>
<evidence type="ECO:0000256" key="2">
    <source>
        <dbReference type="SAM" id="MobiDB-lite"/>
    </source>
</evidence>
<feature type="domain" description="Cyclic nucleotide-binding" evidence="3">
    <location>
        <begin position="213"/>
        <end position="304"/>
    </location>
</feature>
<dbReference type="InterPro" id="IPR000595">
    <property type="entry name" value="cNMP-bd_dom"/>
</dbReference>
<protein>
    <submittedName>
        <fullName evidence="4">Cyclic nucleotide-binding protein</fullName>
    </submittedName>
</protein>
<sequence length="1219" mass="146025">MIVKLINVMKIEYFQKNTLIFEQNDSDADKAYVILDGEVNIFQRQAADLFDRPVKMAKETFQTNFSQIQQQEEEWQNQSEQDDMQMTVNSSLQRYLNNTQNSENIQTQLENSCQKKIQNSTFYQENQDDFIQENEVKNEQSKKKSILTTTKFLMKSPDQAINKLQKGKFIQQFLMKNKGDKKKELQDNKIEQSEIDEYIQNNYGTKILSIGQIYVITKGQFMLQRKVEIKMNMQNRLQSSKWLNIQIVNLGKGEFFGEESIYKSNQKEKDEQQNENSRYKYTVQAISNDASVMFIERKALQRHLPEELSQYILKNYEQREIQRDKIYQNNYERINYSYQNNLQEEQNRNQVQNQNLLSVKGIKEKNFDQIQNLNQKLEKKKDDYNFDSKNKSQMLNLNGINIMQQFGNYYSSLVSKSILTSDLQNYSLIQQQNGKNNYSKLLENQGNLGNQKEKNNQMILSQQNLDFHQNIEQNFDQSKIQVFESEEQGNKNLEGSLNLMDSQFNSHQKSELNYNHKNEQKNIEKKQNLQIKENVMKAENLNKKYYKDFFEDKMNKYQEFVDQDKDYQNLTQFMKENLSYFQFENQKGSLDLEQSQNKTQNQNQNINININSQEQNSQNQNKSDQKQISGNSDKQIKENLKHISSLYYKMSGQKLDYNRYLEFQKQAIQNNIIQEHLQQQFFLQIQQQMYEQQQYRKQQQQEVFFESQGEKFLKKFQSLSPQKNINNKDIKSSYKEQKLDIIQGAYNKNLGKKENKDKKKIIYQKYLSRSPDFYQIQKNKQKEFEMSLNNGFQSIKEQNDSLEQDEQQDLQSKFQFQEEKKKGNNTNNFNKINMNNYNKNKNNQSNSQSVIQWNQKIFKQNQRNQNEKLKQKNFIRGVSEFNSNIFENLGEKILKEKKRRKSLIKDDFIFLTFIFGNQREKLLSFKFDQVIQEAFKKKQKKFGFEFQKFVEKVKKNQQIISNHVQNFNGFHNLKYRQRNGQIGNQSQIQTDVKKNKNTEQIRNNKRENKFQFQLKKQNENLQKIKNQSEEQKNRLLMKDCDKIGLGSLEKIQNFNIQFLQQQKEKTELIEKSMKINQIFQNQKQTCFFLPRLKVSGAQSQDAMKRQVRKQKEKENLYKNNLNDNDINTKNNNKFNYNNFGIKKNTSDYNKEFNKYNGFEVRRKSLNQSQKLIRPAFRSLERNGGLPFIQSQKIQINEKNQQNQGQGYFYSKKFQLQKNQ</sequence>
<evidence type="ECO:0000313" key="5">
    <source>
        <dbReference type="Proteomes" id="UP000054937"/>
    </source>
</evidence>
<evidence type="ECO:0000256" key="1">
    <source>
        <dbReference type="SAM" id="Coils"/>
    </source>
</evidence>
<feature type="coiled-coil region" evidence="1">
    <location>
        <begin position="1007"/>
        <end position="1038"/>
    </location>
</feature>
<keyword evidence="1" id="KW-0175">Coiled coil</keyword>
<dbReference type="OMA" id="NENSRYK"/>
<proteinExistence type="predicted"/>
<reference evidence="4 5" key="1">
    <citation type="journal article" date="2015" name="Sci. Rep.">
        <title>Genome of the facultative scuticociliatosis pathogen Pseudocohnilembus persalinus provides insight into its virulence through horizontal gene transfer.</title>
        <authorList>
            <person name="Xiong J."/>
            <person name="Wang G."/>
            <person name="Cheng J."/>
            <person name="Tian M."/>
            <person name="Pan X."/>
            <person name="Warren A."/>
            <person name="Jiang C."/>
            <person name="Yuan D."/>
            <person name="Miao W."/>
        </authorList>
    </citation>
    <scope>NUCLEOTIDE SEQUENCE [LARGE SCALE GENOMIC DNA]</scope>
    <source>
        <strain evidence="4">36N120E</strain>
    </source>
</reference>
<feature type="region of interest" description="Disordered" evidence="2">
    <location>
        <begin position="818"/>
        <end position="848"/>
    </location>
</feature>
<comment type="caution">
    <text evidence="4">The sequence shown here is derived from an EMBL/GenBank/DDBJ whole genome shotgun (WGS) entry which is preliminary data.</text>
</comment>
<evidence type="ECO:0000313" key="4">
    <source>
        <dbReference type="EMBL" id="KRX06097.1"/>
    </source>
</evidence>
<dbReference type="PROSITE" id="PS50042">
    <property type="entry name" value="CNMP_BINDING_3"/>
    <property type="match status" value="1"/>
</dbReference>
<dbReference type="AlphaFoldDB" id="A0A0V0QVA6"/>
<dbReference type="InParanoid" id="A0A0V0QVA6"/>